<evidence type="ECO:0000313" key="1">
    <source>
        <dbReference type="EMBL" id="GIY91506.1"/>
    </source>
</evidence>
<dbReference type="SUPFAM" id="SSF48726">
    <property type="entry name" value="Immunoglobulin"/>
    <property type="match status" value="1"/>
</dbReference>
<accession>A0AAV4X8A9</accession>
<dbReference type="InterPro" id="IPR036179">
    <property type="entry name" value="Ig-like_dom_sf"/>
</dbReference>
<evidence type="ECO:0008006" key="3">
    <source>
        <dbReference type="Google" id="ProtNLM"/>
    </source>
</evidence>
<protein>
    <recommendedName>
        <fullName evidence="3">STAS domain-containing protein</fullName>
    </recommendedName>
</protein>
<dbReference type="AlphaFoldDB" id="A0AAV4X8A9"/>
<dbReference type="InterPro" id="IPR013783">
    <property type="entry name" value="Ig-like_fold"/>
</dbReference>
<sequence length="68" mass="7511">MAGERSILTIEKSDRKDSALISCTAANGYGEDTINVQVTVQGLSFVDRSLLHLIEIMLTRLARNIDMD</sequence>
<proteinExistence type="predicted"/>
<name>A0AAV4X8A9_CAEEX</name>
<dbReference type="Gene3D" id="2.60.40.10">
    <property type="entry name" value="Immunoglobulins"/>
    <property type="match status" value="1"/>
</dbReference>
<dbReference type="Proteomes" id="UP001054945">
    <property type="component" value="Unassembled WGS sequence"/>
</dbReference>
<reference evidence="1 2" key="1">
    <citation type="submission" date="2021-06" db="EMBL/GenBank/DDBJ databases">
        <title>Caerostris extrusa draft genome.</title>
        <authorList>
            <person name="Kono N."/>
            <person name="Arakawa K."/>
        </authorList>
    </citation>
    <scope>NUCLEOTIDE SEQUENCE [LARGE SCALE GENOMIC DNA]</scope>
</reference>
<keyword evidence="2" id="KW-1185">Reference proteome</keyword>
<organism evidence="1 2">
    <name type="scientific">Caerostris extrusa</name>
    <name type="common">Bark spider</name>
    <name type="synonym">Caerostris bankana</name>
    <dbReference type="NCBI Taxonomy" id="172846"/>
    <lineage>
        <taxon>Eukaryota</taxon>
        <taxon>Metazoa</taxon>
        <taxon>Ecdysozoa</taxon>
        <taxon>Arthropoda</taxon>
        <taxon>Chelicerata</taxon>
        <taxon>Arachnida</taxon>
        <taxon>Araneae</taxon>
        <taxon>Araneomorphae</taxon>
        <taxon>Entelegynae</taxon>
        <taxon>Araneoidea</taxon>
        <taxon>Araneidae</taxon>
        <taxon>Caerostris</taxon>
    </lineage>
</organism>
<evidence type="ECO:0000313" key="2">
    <source>
        <dbReference type="Proteomes" id="UP001054945"/>
    </source>
</evidence>
<dbReference type="EMBL" id="BPLR01000020">
    <property type="protein sequence ID" value="GIY91506.1"/>
    <property type="molecule type" value="Genomic_DNA"/>
</dbReference>
<gene>
    <name evidence="1" type="ORF">CEXT_155541</name>
</gene>
<comment type="caution">
    <text evidence="1">The sequence shown here is derived from an EMBL/GenBank/DDBJ whole genome shotgun (WGS) entry which is preliminary data.</text>
</comment>